<keyword evidence="2" id="KW-1185">Reference proteome</keyword>
<dbReference type="Pfam" id="PF18937">
    <property type="entry name" value="DUF5685"/>
    <property type="match status" value="1"/>
</dbReference>
<proteinExistence type="predicted"/>
<dbReference type="Proteomes" id="UP000515512">
    <property type="component" value="Chromosome"/>
</dbReference>
<dbReference type="InterPro" id="IPR043740">
    <property type="entry name" value="DUF5685"/>
</dbReference>
<evidence type="ECO:0000313" key="1">
    <source>
        <dbReference type="EMBL" id="QLY30871.1"/>
    </source>
</evidence>
<reference evidence="1 2" key="1">
    <citation type="submission" date="2020-07" db="EMBL/GenBank/DDBJ databases">
        <authorList>
            <person name="Zhuang K."/>
            <person name="Ran Y."/>
        </authorList>
    </citation>
    <scope>NUCLEOTIDE SEQUENCE [LARGE SCALE GENOMIC DNA]</scope>
    <source>
        <strain evidence="1 2">WCH-YHL-001</strain>
    </source>
</reference>
<dbReference type="AlphaFoldDB" id="A0A7D6VB62"/>
<organism evidence="1 2">
    <name type="scientific">Nocardia huaxiensis</name>
    <dbReference type="NCBI Taxonomy" id="2755382"/>
    <lineage>
        <taxon>Bacteria</taxon>
        <taxon>Bacillati</taxon>
        <taxon>Actinomycetota</taxon>
        <taxon>Actinomycetes</taxon>
        <taxon>Mycobacteriales</taxon>
        <taxon>Nocardiaceae</taxon>
        <taxon>Nocardia</taxon>
    </lineage>
</organism>
<gene>
    <name evidence="1" type="ORF">H0264_00150</name>
</gene>
<evidence type="ECO:0000313" key="2">
    <source>
        <dbReference type="Proteomes" id="UP000515512"/>
    </source>
</evidence>
<dbReference type="KEGG" id="nhu:H0264_00150"/>
<accession>A0A7D6VB62</accession>
<sequence>MFGLLKPCAHSAAEYGIDATTWQTHMCGLCLGLRDGHGQLARAATNTDALVLGVLTEAQQPTEAERTTAAPCPLRGMRRVPVATAGSPGVQLAATASLLLGAAKIRDHVDDGQTGRLSTRPMRRVSTRWRTQARAAAAPIGLDIEPLIAAIDSQAELETRLSGELELDRLTAPTQVCAAELFAHTAILAGRPENAEALREAGWHFGRIAHLADAIEDLDEDRAAGRFNPLAATGTSAEDAHSLLRESNSALRAALARVALERVATVRWMLLDPLNGVVRRIWRVTGAVRACSAHACGNDHAAQSEDGVVAVVRGDTTKPPRHRKPGLLEGIGIILSQYCTGYACCKDHTRPCSGHRRNAWVDRCNCRRRCKNCCDACDCCSGCGDDCCCDGCCCDC</sequence>
<dbReference type="EMBL" id="CP059399">
    <property type="protein sequence ID" value="QLY30871.1"/>
    <property type="molecule type" value="Genomic_DNA"/>
</dbReference>
<dbReference type="RefSeq" id="WP_181582069.1">
    <property type="nucleotide sequence ID" value="NZ_CP059399.1"/>
</dbReference>
<protein>
    <submittedName>
        <fullName evidence="1">Regulator</fullName>
    </submittedName>
</protein>
<name>A0A7D6VB62_9NOCA</name>